<proteinExistence type="predicted"/>
<keyword evidence="2" id="KW-1185">Reference proteome</keyword>
<protein>
    <submittedName>
        <fullName evidence="1">DUF3331 domain-containing protein</fullName>
    </submittedName>
</protein>
<organism evidence="1 2">
    <name type="scientific">Paraburkholderia phymatum</name>
    <dbReference type="NCBI Taxonomy" id="148447"/>
    <lineage>
        <taxon>Bacteria</taxon>
        <taxon>Pseudomonadati</taxon>
        <taxon>Pseudomonadota</taxon>
        <taxon>Betaproteobacteria</taxon>
        <taxon>Burkholderiales</taxon>
        <taxon>Burkholderiaceae</taxon>
        <taxon>Paraburkholderia</taxon>
    </lineage>
</organism>
<dbReference type="Proteomes" id="UP001558850">
    <property type="component" value="Unassembled WGS sequence"/>
</dbReference>
<comment type="caution">
    <text evidence="1">The sequence shown here is derived from an EMBL/GenBank/DDBJ whole genome shotgun (WGS) entry which is preliminary data.</text>
</comment>
<name>A0ACC6UDN8_9BURK</name>
<sequence>MTCRNEDNIVRRALIALLAPNAFASGVTANTDIRKKKYRRSGRAATRTFEPVVAEPVPARVSIVERLTSQTLSVCWSDATLGRYSEQTWRLGRARIDSYCLLTGRRIRYGDQVFRPLTQQRYLSPEYNRMILACVVNDFCRTAVSARQAVGAA</sequence>
<gene>
    <name evidence="1" type="ORF">AB4Y32_38945</name>
</gene>
<reference evidence="1" key="1">
    <citation type="submission" date="2024-07" db="EMBL/GenBank/DDBJ databases">
        <title>A survey of Mimosa microsymbionts across Brazilian biomes reveals a high diversity of Paraburkholderia nodulating endemic species, but also that Cupriavidus is common as a symbiont of widespread species.</title>
        <authorList>
            <person name="Rouws L."/>
            <person name="Barauna A."/>
            <person name="Beukes C."/>
            <person name="Rouws J.R.C."/>
            <person name="De Faria S.M."/>
            <person name="Gross E."/>
            <person name="Bueno Dos Reis Junior F."/>
            <person name="Simon M.F."/>
            <person name="Maluk M."/>
            <person name="Odee D.W."/>
            <person name="Kenicer G."/>
            <person name="Young J.P.W."/>
            <person name="Reis V.M."/>
            <person name="Zilli J."/>
            <person name="James E.K."/>
        </authorList>
    </citation>
    <scope>NUCLEOTIDE SEQUENCE</scope>
    <source>
        <strain evidence="1">EG181B</strain>
    </source>
</reference>
<dbReference type="EMBL" id="JBFRCH010000059">
    <property type="protein sequence ID" value="MEX3937632.1"/>
    <property type="molecule type" value="Genomic_DNA"/>
</dbReference>
<accession>A0ACC6UDN8</accession>
<evidence type="ECO:0000313" key="1">
    <source>
        <dbReference type="EMBL" id="MEX3937632.1"/>
    </source>
</evidence>
<evidence type="ECO:0000313" key="2">
    <source>
        <dbReference type="Proteomes" id="UP001558850"/>
    </source>
</evidence>